<feature type="domain" description="Poly(A) RNA polymerase mitochondrial-like central palm" evidence="12">
    <location>
        <begin position="170"/>
        <end position="287"/>
    </location>
</feature>
<evidence type="ECO:0000313" key="14">
    <source>
        <dbReference type="Proteomes" id="UP001140562"/>
    </source>
</evidence>
<feature type="region of interest" description="Disordered" evidence="10">
    <location>
        <begin position="116"/>
        <end position="148"/>
    </location>
</feature>
<keyword evidence="7" id="KW-0808">Transferase</keyword>
<evidence type="ECO:0000256" key="1">
    <source>
        <dbReference type="ARBA" id="ARBA00001936"/>
    </source>
</evidence>
<feature type="compositionally biased region" description="Pro residues" evidence="10">
    <location>
        <begin position="313"/>
        <end position="326"/>
    </location>
</feature>
<sequence length="721" mass="79703">MDQTPVSTKDLEAQLRGMILGNVTMGGGQNQHDGHQGQHRGRGRGRGGFHRGSGPTPRAGGFAHHDNTRGNQSYGMNMASQSTRGGRSDNSHNGMGPHHNHAYAQHRADAPVPQILNRSQGGFNQTGKMPRGGGSYQYPRPQYSQNGYQQRPRIDSASQVQFMESIIDHELPKVQMTELELSKHNTFRKGLEVTFQQAFAGNGGKDLDYIKGITLVAFGSLGSGFGLPGSDMDLAVVPQWRDPARAHETDIGPRIPRLLEKAVLNDKMGGRLLTRTRVPILKVCETPSEALYTALSDERTKWEGLPEAEKYPQTPPPIDPTVPPPTFDEIETEKALKAVEQQKIAQSRRRSSAAGDSRSTTEGQVEIPAEEAVPVPPVLEEESADRKATPADAEAATPNTQENQPRREKQWHREKVLGPLDFPKTGVGIQCDINFANPLGVHNTHMLRCYSLTDSRVKPMVLFVKSWAKRRKINSSYSGTLSSYGWVLMVLHYLVNVASPAVCPNLQHYVPQATDMNSLSSRFKDAKKISGYDVRFWRNEEEILRAAHEGRLTQNSQPLASLLCGFFQYFASQGGYGRQNNFYWTQEVLSLRTSGGILSKQEKGWVSATTIVTAEKKVTNRYLFAIEDPFEIDHNVARTVTHRGIVTIRDEFRRAGRILGAVGRGIVPEGGLFDEVIEDAPTPTTKAEQPTEQPATKAVTQDESEAVIDASMRAFNKPALQ</sequence>
<feature type="compositionally biased region" description="Polar residues" evidence="10">
    <location>
        <begin position="116"/>
        <end position="127"/>
    </location>
</feature>
<dbReference type="Proteomes" id="UP001140562">
    <property type="component" value="Unassembled WGS sequence"/>
</dbReference>
<name>A0A9W8X7J6_9PLEO</name>
<evidence type="ECO:0000256" key="9">
    <source>
        <dbReference type="ARBA" id="ARBA00022842"/>
    </source>
</evidence>
<dbReference type="PANTHER" id="PTHR12271">
    <property type="entry name" value="POLY A POLYMERASE CID PAP -RELATED"/>
    <property type="match status" value="1"/>
</dbReference>
<feature type="compositionally biased region" description="Basic residues" evidence="10">
    <location>
        <begin position="37"/>
        <end position="49"/>
    </location>
</feature>
<gene>
    <name evidence="13" type="ORF">N0V87_001212</name>
</gene>
<feature type="region of interest" description="Disordered" evidence="10">
    <location>
        <begin position="679"/>
        <end position="703"/>
    </location>
</feature>
<evidence type="ECO:0000259" key="12">
    <source>
        <dbReference type="Pfam" id="PF22600"/>
    </source>
</evidence>
<feature type="region of interest" description="Disordered" evidence="10">
    <location>
        <begin position="24"/>
        <end position="101"/>
    </location>
</feature>
<evidence type="ECO:0000256" key="8">
    <source>
        <dbReference type="ARBA" id="ARBA00022723"/>
    </source>
</evidence>
<dbReference type="InterPro" id="IPR054708">
    <property type="entry name" value="MTPAP-like_central"/>
</dbReference>
<keyword evidence="9" id="KW-0460">Magnesium</keyword>
<comment type="caution">
    <text evidence="13">The sequence shown here is derived from an EMBL/GenBank/DDBJ whole genome shotgun (WGS) entry which is preliminary data.</text>
</comment>
<keyword evidence="8" id="KW-0479">Metal-binding</keyword>
<dbReference type="SUPFAM" id="SSF81301">
    <property type="entry name" value="Nucleotidyltransferase"/>
    <property type="match status" value="1"/>
</dbReference>
<dbReference type="OrthoDB" id="407432at2759"/>
<accession>A0A9W8X7J6</accession>
<dbReference type="AlphaFoldDB" id="A0A9W8X7J6"/>
<keyword evidence="6" id="KW-0963">Cytoplasm</keyword>
<evidence type="ECO:0000256" key="7">
    <source>
        <dbReference type="ARBA" id="ARBA00022679"/>
    </source>
</evidence>
<reference evidence="13" key="1">
    <citation type="submission" date="2022-10" db="EMBL/GenBank/DDBJ databases">
        <title>Tapping the CABI collections for fungal endophytes: first genome assemblies for Collariella, Neodidymelliopsis, Ascochyta clinopodiicola, Didymella pomorum, Didymosphaeria variabile, Neocosmospora piperis and Neocucurbitaria cava.</title>
        <authorList>
            <person name="Hill R."/>
        </authorList>
    </citation>
    <scope>NUCLEOTIDE SEQUENCE</scope>
    <source>
        <strain evidence="13">IMI 360193</strain>
    </source>
</reference>
<dbReference type="GO" id="GO:1990817">
    <property type="term" value="F:poly(A) RNA polymerase activity"/>
    <property type="evidence" value="ECO:0007669"/>
    <property type="project" value="UniProtKB-EC"/>
</dbReference>
<evidence type="ECO:0000313" key="13">
    <source>
        <dbReference type="EMBL" id="KAJ4342227.1"/>
    </source>
</evidence>
<dbReference type="Pfam" id="PF22600">
    <property type="entry name" value="MTPAP-like_central"/>
    <property type="match status" value="1"/>
</dbReference>
<feature type="domain" description="PAP-associated" evidence="11">
    <location>
        <begin position="559"/>
        <end position="634"/>
    </location>
</feature>
<dbReference type="GO" id="GO:0005737">
    <property type="term" value="C:cytoplasm"/>
    <property type="evidence" value="ECO:0007669"/>
    <property type="project" value="UniProtKB-SubCell"/>
</dbReference>
<evidence type="ECO:0000256" key="6">
    <source>
        <dbReference type="ARBA" id="ARBA00022490"/>
    </source>
</evidence>
<comment type="subcellular location">
    <subcellularLocation>
        <location evidence="3">Cytoplasm</location>
    </subcellularLocation>
</comment>
<dbReference type="GO" id="GO:0031123">
    <property type="term" value="P:RNA 3'-end processing"/>
    <property type="evidence" value="ECO:0007669"/>
    <property type="project" value="TreeGrafter"/>
</dbReference>
<comment type="cofactor">
    <cofactor evidence="1">
        <name>Mn(2+)</name>
        <dbReference type="ChEBI" id="CHEBI:29035"/>
    </cofactor>
</comment>
<proteinExistence type="inferred from homology"/>
<feature type="region of interest" description="Disordered" evidence="10">
    <location>
        <begin position="307"/>
        <end position="327"/>
    </location>
</feature>
<feature type="compositionally biased region" description="Polar residues" evidence="10">
    <location>
        <begin position="682"/>
        <end position="701"/>
    </location>
</feature>
<evidence type="ECO:0000256" key="4">
    <source>
        <dbReference type="ARBA" id="ARBA00008593"/>
    </source>
</evidence>
<evidence type="ECO:0000256" key="3">
    <source>
        <dbReference type="ARBA" id="ARBA00004496"/>
    </source>
</evidence>
<dbReference type="EMBL" id="JAPEUV010000007">
    <property type="protein sequence ID" value="KAJ4342227.1"/>
    <property type="molecule type" value="Genomic_DNA"/>
</dbReference>
<dbReference type="SUPFAM" id="SSF81631">
    <property type="entry name" value="PAP/OAS1 substrate-binding domain"/>
    <property type="match status" value="1"/>
</dbReference>
<organism evidence="13 14">
    <name type="scientific">Didymella glomerata</name>
    <dbReference type="NCBI Taxonomy" id="749621"/>
    <lineage>
        <taxon>Eukaryota</taxon>
        <taxon>Fungi</taxon>
        <taxon>Dikarya</taxon>
        <taxon>Ascomycota</taxon>
        <taxon>Pezizomycotina</taxon>
        <taxon>Dothideomycetes</taxon>
        <taxon>Pleosporomycetidae</taxon>
        <taxon>Pleosporales</taxon>
        <taxon>Pleosporineae</taxon>
        <taxon>Didymellaceae</taxon>
        <taxon>Didymella</taxon>
    </lineage>
</organism>
<protein>
    <recommendedName>
        <fullName evidence="5">polynucleotide adenylyltransferase</fullName>
        <ecNumber evidence="5">2.7.7.19</ecNumber>
    </recommendedName>
</protein>
<feature type="compositionally biased region" description="Polar residues" evidence="10">
    <location>
        <begin position="69"/>
        <end position="85"/>
    </location>
</feature>
<evidence type="ECO:0000256" key="5">
    <source>
        <dbReference type="ARBA" id="ARBA00012388"/>
    </source>
</evidence>
<evidence type="ECO:0000256" key="2">
    <source>
        <dbReference type="ARBA" id="ARBA00001946"/>
    </source>
</evidence>
<dbReference type="Gene3D" id="3.30.460.10">
    <property type="entry name" value="Beta Polymerase, domain 2"/>
    <property type="match status" value="1"/>
</dbReference>
<keyword evidence="14" id="KW-1185">Reference proteome</keyword>
<dbReference type="Gene3D" id="1.10.1410.10">
    <property type="match status" value="1"/>
</dbReference>
<dbReference type="GO" id="GO:0050265">
    <property type="term" value="F:RNA uridylyltransferase activity"/>
    <property type="evidence" value="ECO:0007669"/>
    <property type="project" value="TreeGrafter"/>
</dbReference>
<dbReference type="GO" id="GO:0010605">
    <property type="term" value="P:negative regulation of macromolecule metabolic process"/>
    <property type="evidence" value="ECO:0007669"/>
    <property type="project" value="UniProtKB-ARBA"/>
</dbReference>
<dbReference type="InterPro" id="IPR002058">
    <property type="entry name" value="PAP_assoc"/>
</dbReference>
<dbReference type="GO" id="GO:0046872">
    <property type="term" value="F:metal ion binding"/>
    <property type="evidence" value="ECO:0007669"/>
    <property type="project" value="UniProtKB-KW"/>
</dbReference>
<comment type="similarity">
    <text evidence="4">Belongs to the DNA polymerase type-B-like family.</text>
</comment>
<evidence type="ECO:0000256" key="10">
    <source>
        <dbReference type="SAM" id="MobiDB-lite"/>
    </source>
</evidence>
<dbReference type="Pfam" id="PF03828">
    <property type="entry name" value="PAP_assoc"/>
    <property type="match status" value="1"/>
</dbReference>
<evidence type="ECO:0000259" key="11">
    <source>
        <dbReference type="Pfam" id="PF03828"/>
    </source>
</evidence>
<dbReference type="PANTHER" id="PTHR12271:SF40">
    <property type="entry name" value="POLY(A) RNA POLYMERASE GLD2"/>
    <property type="match status" value="1"/>
</dbReference>
<comment type="cofactor">
    <cofactor evidence="2">
        <name>Mg(2+)</name>
        <dbReference type="ChEBI" id="CHEBI:18420"/>
    </cofactor>
</comment>
<dbReference type="EC" id="2.7.7.19" evidence="5"/>
<feature type="region of interest" description="Disordered" evidence="10">
    <location>
        <begin position="339"/>
        <end position="411"/>
    </location>
</feature>
<dbReference type="InterPro" id="IPR043519">
    <property type="entry name" value="NT_sf"/>
</dbReference>